<dbReference type="AlphaFoldDB" id="A0A131ZTK6"/>
<feature type="compositionally biased region" description="Polar residues" evidence="1">
    <location>
        <begin position="1"/>
        <end position="10"/>
    </location>
</feature>
<feature type="region of interest" description="Disordered" evidence="1">
    <location>
        <begin position="1"/>
        <end position="83"/>
    </location>
</feature>
<comment type="caution">
    <text evidence="2">The sequence shown here is derived from an EMBL/GenBank/DDBJ whole genome shotgun (WGS) entry which is preliminary data.</text>
</comment>
<evidence type="ECO:0000313" key="3">
    <source>
        <dbReference type="Proteomes" id="UP000616769"/>
    </source>
</evidence>
<name>A0A131ZTK6_SARSC</name>
<evidence type="ECO:0000313" key="2">
    <source>
        <dbReference type="EMBL" id="KPM02113.1"/>
    </source>
</evidence>
<feature type="compositionally biased region" description="Low complexity" evidence="1">
    <location>
        <begin position="39"/>
        <end position="82"/>
    </location>
</feature>
<proteinExistence type="predicted"/>
<gene>
    <name evidence="2" type="ORF">QR98_0005190</name>
</gene>
<reference evidence="2 3" key="1">
    <citation type="journal article" date="2015" name="Parasit. Vectors">
        <title>Draft genome of the scabies mite.</title>
        <authorList>
            <person name="Rider S.D.Jr."/>
            <person name="Morgan M.S."/>
            <person name="Arlian L.G."/>
        </authorList>
    </citation>
    <scope>NUCLEOTIDE SEQUENCE [LARGE SCALE GENOMIC DNA]</scope>
    <source>
        <strain evidence="2">Arlian Lab</strain>
    </source>
</reference>
<dbReference type="VEuPathDB" id="VectorBase:SSCA004488"/>
<dbReference type="Proteomes" id="UP000616769">
    <property type="component" value="Unassembled WGS sequence"/>
</dbReference>
<feature type="non-terminal residue" evidence="2">
    <location>
        <position position="141"/>
    </location>
</feature>
<feature type="compositionally biased region" description="Polar residues" evidence="1">
    <location>
        <begin position="21"/>
        <end position="38"/>
    </location>
</feature>
<accession>A0A131ZTK6</accession>
<sequence length="141" mass="13462">PAAIGSSNGRLASRLNGTPRAGNTNSGTVRANTAGQIVTSPRPRAPAMTATSTPASTAPTAPMANANGSATSAGGNTTGSNGLDRAKAITVRTVAVTVSGIHSGADTANDPMIHAAVAITAGGINVTASAAMIAGAIRTAS</sequence>
<organism evidence="2 3">
    <name type="scientific">Sarcoptes scabiei</name>
    <name type="common">Itch mite</name>
    <name type="synonym">Acarus scabiei</name>
    <dbReference type="NCBI Taxonomy" id="52283"/>
    <lineage>
        <taxon>Eukaryota</taxon>
        <taxon>Metazoa</taxon>
        <taxon>Ecdysozoa</taxon>
        <taxon>Arthropoda</taxon>
        <taxon>Chelicerata</taxon>
        <taxon>Arachnida</taxon>
        <taxon>Acari</taxon>
        <taxon>Acariformes</taxon>
        <taxon>Sarcoptiformes</taxon>
        <taxon>Astigmata</taxon>
        <taxon>Psoroptidia</taxon>
        <taxon>Sarcoptoidea</taxon>
        <taxon>Sarcoptidae</taxon>
        <taxon>Sarcoptinae</taxon>
        <taxon>Sarcoptes</taxon>
    </lineage>
</organism>
<dbReference type="EMBL" id="JXLN01000988">
    <property type="protein sequence ID" value="KPM02113.1"/>
    <property type="molecule type" value="Genomic_DNA"/>
</dbReference>
<protein>
    <submittedName>
        <fullName evidence="2">Uncharacterized protein</fullName>
    </submittedName>
</protein>
<evidence type="ECO:0000256" key="1">
    <source>
        <dbReference type="SAM" id="MobiDB-lite"/>
    </source>
</evidence>
<feature type="non-terminal residue" evidence="2">
    <location>
        <position position="1"/>
    </location>
</feature>